<sequence>MPHAAPPIQTARPLVAVNLALLVLLPLSWAAPLLRAGLLPFFELPAISVLTGLQAIWQKDVALALLVAFLALVAPYAKTVLLALIHFGRLPARFLPVLQLLGKLAMADVFLIALYIVLAKGVGMGRLETAWGLYLFTGCVLASLAVSLTSKRPGA</sequence>
<dbReference type="KEGG" id="daa:AKL17_2192"/>
<evidence type="ECO:0000256" key="1">
    <source>
        <dbReference type="SAM" id="Phobius"/>
    </source>
</evidence>
<protein>
    <submittedName>
        <fullName evidence="2">Paraquat-inducible protein A</fullName>
    </submittedName>
</protein>
<dbReference type="PATRIC" id="fig|1335048.3.peg.2285"/>
<dbReference type="InterPro" id="IPR007498">
    <property type="entry name" value="PqiA-like"/>
</dbReference>
<accession>A0A159Z502</accession>
<keyword evidence="3" id="KW-1185">Reference proteome</keyword>
<feature type="transmembrane region" description="Helical" evidence="1">
    <location>
        <begin position="97"/>
        <end position="118"/>
    </location>
</feature>
<keyword evidence="1" id="KW-0812">Transmembrane</keyword>
<evidence type="ECO:0000313" key="2">
    <source>
        <dbReference type="EMBL" id="AMY69438.1"/>
    </source>
</evidence>
<dbReference type="EMBL" id="CP012661">
    <property type="protein sequence ID" value="AMY69438.1"/>
    <property type="molecule type" value="Genomic_DNA"/>
</dbReference>
<proteinExistence type="predicted"/>
<evidence type="ECO:0000313" key="3">
    <source>
        <dbReference type="Proteomes" id="UP000076128"/>
    </source>
</evidence>
<keyword evidence="1" id="KW-0472">Membrane</keyword>
<dbReference type="RefSeq" id="WP_066813153.1">
    <property type="nucleotide sequence ID" value="NZ_CP012661.1"/>
</dbReference>
<gene>
    <name evidence="2" type="ORF">AKL17_2192</name>
</gene>
<dbReference type="STRING" id="1335048.AKL17_2192"/>
<keyword evidence="1" id="KW-1133">Transmembrane helix</keyword>
<dbReference type="Proteomes" id="UP000076128">
    <property type="component" value="Chromosome"/>
</dbReference>
<organism evidence="2 3">
    <name type="scientific">Frigidibacter mobilis</name>
    <dbReference type="NCBI Taxonomy" id="1335048"/>
    <lineage>
        <taxon>Bacteria</taxon>
        <taxon>Pseudomonadati</taxon>
        <taxon>Pseudomonadota</taxon>
        <taxon>Alphaproteobacteria</taxon>
        <taxon>Rhodobacterales</taxon>
        <taxon>Paracoccaceae</taxon>
        <taxon>Frigidibacter</taxon>
    </lineage>
</organism>
<dbReference type="Pfam" id="PF04403">
    <property type="entry name" value="PqiA"/>
    <property type="match status" value="1"/>
</dbReference>
<feature type="transmembrane region" description="Helical" evidence="1">
    <location>
        <begin position="61"/>
        <end position="85"/>
    </location>
</feature>
<name>A0A159Z502_9RHOB</name>
<reference evidence="2 3" key="1">
    <citation type="submission" date="2015-09" db="EMBL/GenBank/DDBJ databases">
        <title>Complete genome sequence of Defluviimonas alba cai42t isolated from an oilfield in Xinjiang.</title>
        <authorList>
            <person name="Geng S."/>
            <person name="Pan X."/>
            <person name="Wu X."/>
        </authorList>
    </citation>
    <scope>NUCLEOTIDE SEQUENCE [LARGE SCALE GENOMIC DNA]</scope>
    <source>
        <strain evidence="3">cai42</strain>
    </source>
</reference>
<feature type="transmembrane region" description="Helical" evidence="1">
    <location>
        <begin position="130"/>
        <end position="149"/>
    </location>
</feature>
<dbReference type="AlphaFoldDB" id="A0A159Z502"/>
<dbReference type="OrthoDB" id="7859336at2"/>